<keyword evidence="1" id="KW-0472">Membrane</keyword>
<name>M6FG17_9LEPT</name>
<reference evidence="2 3" key="1">
    <citation type="submission" date="2013-01" db="EMBL/GenBank/DDBJ databases">
        <authorList>
            <person name="Harkins D.M."/>
            <person name="Durkin A.S."/>
            <person name="Brinkac L.M."/>
            <person name="Haft D.H."/>
            <person name="Selengut J.D."/>
            <person name="Sanka R."/>
            <person name="DePew J."/>
            <person name="Purushe J."/>
            <person name="Hospenthal D.R."/>
            <person name="Murray C.K."/>
            <person name="Pimentel G."/>
            <person name="Wasfy M."/>
            <person name="Vinetz J.M."/>
            <person name="Sutton G.G."/>
            <person name="Nierman W.C."/>
            <person name="Fouts D.E."/>
        </authorList>
    </citation>
    <scope>NUCLEOTIDE SEQUENCE [LARGE SCALE GENOMIC DNA]</scope>
    <source>
        <strain evidence="2 3">2006001855</strain>
    </source>
</reference>
<dbReference type="AlphaFoldDB" id="M6FG17"/>
<gene>
    <name evidence="2" type="ORF">LEP1GSC038_4076</name>
</gene>
<comment type="caution">
    <text evidence="2">The sequence shown here is derived from an EMBL/GenBank/DDBJ whole genome shotgun (WGS) entry which is preliminary data.</text>
</comment>
<keyword evidence="1" id="KW-1133">Transmembrane helix</keyword>
<dbReference type="EMBL" id="AFJM02000044">
    <property type="protein sequence ID" value="EMM71733.1"/>
    <property type="molecule type" value="Genomic_DNA"/>
</dbReference>
<evidence type="ECO:0000256" key="1">
    <source>
        <dbReference type="SAM" id="Phobius"/>
    </source>
</evidence>
<sequence length="204" mass="23794">MIQRYRKEGNRFEKGNRFAFLIQNFKPRKDNTMKKILINSHTRKFVYSISLILFFSIGMFGIYSNEEDKKTHSTKNIDITVKDKDGYNHFLVFTKTTTPDKSYIAYNVEFWMNNYVYANTDEFSQIVFKAGKKNFNGSFYKYDTSSNAFVLYFYLDEATVKGLLSNSGSVDKINVIQKNKTILEYSIATKDNFKKALSEITSAE</sequence>
<feature type="transmembrane region" description="Helical" evidence="1">
    <location>
        <begin position="45"/>
        <end position="63"/>
    </location>
</feature>
<accession>M6FG17</accession>
<organism evidence="2 3">
    <name type="scientific">Leptospira weilii str. 2006001855</name>
    <dbReference type="NCBI Taxonomy" id="996804"/>
    <lineage>
        <taxon>Bacteria</taxon>
        <taxon>Pseudomonadati</taxon>
        <taxon>Spirochaetota</taxon>
        <taxon>Spirochaetia</taxon>
        <taxon>Leptospirales</taxon>
        <taxon>Leptospiraceae</taxon>
        <taxon>Leptospira</taxon>
    </lineage>
</organism>
<proteinExistence type="predicted"/>
<keyword evidence="1" id="KW-0812">Transmembrane</keyword>
<evidence type="ECO:0000313" key="2">
    <source>
        <dbReference type="EMBL" id="EMM71733.1"/>
    </source>
</evidence>
<evidence type="ECO:0000313" key="3">
    <source>
        <dbReference type="Proteomes" id="UP000012101"/>
    </source>
</evidence>
<dbReference type="Proteomes" id="UP000012101">
    <property type="component" value="Unassembled WGS sequence"/>
</dbReference>
<protein>
    <submittedName>
        <fullName evidence="2">Uncharacterized protein</fullName>
    </submittedName>
</protein>